<feature type="transmembrane region" description="Helical" evidence="1">
    <location>
        <begin position="6"/>
        <end position="23"/>
    </location>
</feature>
<evidence type="ECO:0000256" key="1">
    <source>
        <dbReference type="SAM" id="Phobius"/>
    </source>
</evidence>
<dbReference type="EMBL" id="CP012034">
    <property type="protein sequence ID" value="AKP67977.1"/>
    <property type="molecule type" value="Genomic_DNA"/>
</dbReference>
<feature type="transmembrane region" description="Helical" evidence="1">
    <location>
        <begin position="55"/>
        <end position="76"/>
    </location>
</feature>
<accession>A0A0H4QJ81</accession>
<evidence type="ECO:0000313" key="3">
    <source>
        <dbReference type="Proteomes" id="UP000036106"/>
    </source>
</evidence>
<keyword evidence="1" id="KW-0472">Membrane</keyword>
<keyword evidence="1" id="KW-1133">Transmembrane helix</keyword>
<dbReference type="OrthoDB" id="2322546at2"/>
<dbReference type="RefSeq" id="WP_048705683.1">
    <property type="nucleotide sequence ID" value="NZ_CP012034.1"/>
</dbReference>
<dbReference type="KEGG" id="lgn:ABM34_10830"/>
<dbReference type="Proteomes" id="UP000036106">
    <property type="component" value="Chromosome"/>
</dbReference>
<evidence type="ECO:0008006" key="4">
    <source>
        <dbReference type="Google" id="ProtNLM"/>
    </source>
</evidence>
<dbReference type="STRING" id="1007676.ABM34_10830"/>
<sequence>MYGIIIFIDVVFLVGAIFSIYWQSQIEIRATYKFSTLIFAVFVGAWLMVSPVNRLAYIFMVAEFVTITVMNGVGGIGNKKIILSGFYSGVLDYSQIVHVTLIPIEIPGQGERVAVIFNTKRPQQIELNFKRSYKEIEKFLQDKLSKDVQVEIGQV</sequence>
<dbReference type="PATRIC" id="fig|1007676.4.peg.2194"/>
<organism evidence="2 3">
    <name type="scientific">Companilactobacillus ginsenosidimutans</name>
    <dbReference type="NCBI Taxonomy" id="1007676"/>
    <lineage>
        <taxon>Bacteria</taxon>
        <taxon>Bacillati</taxon>
        <taxon>Bacillota</taxon>
        <taxon>Bacilli</taxon>
        <taxon>Lactobacillales</taxon>
        <taxon>Lactobacillaceae</taxon>
        <taxon>Companilactobacillus</taxon>
    </lineage>
</organism>
<evidence type="ECO:0000313" key="2">
    <source>
        <dbReference type="EMBL" id="AKP67977.1"/>
    </source>
</evidence>
<protein>
    <recommendedName>
        <fullName evidence="4">DUF5673 domain-containing protein</fullName>
    </recommendedName>
</protein>
<keyword evidence="3" id="KW-1185">Reference proteome</keyword>
<keyword evidence="1" id="KW-0812">Transmembrane</keyword>
<proteinExistence type="predicted"/>
<name>A0A0H4QJ81_9LACO</name>
<gene>
    <name evidence="2" type="ORF">ABM34_10830</name>
</gene>
<dbReference type="AlphaFoldDB" id="A0A0H4QJ81"/>
<feature type="transmembrane region" description="Helical" evidence="1">
    <location>
        <begin position="30"/>
        <end position="49"/>
    </location>
</feature>
<reference evidence="3" key="1">
    <citation type="submission" date="2015-07" db="EMBL/GenBank/DDBJ databases">
        <title>Lactobacillus ginsenosidimutans/EMML 3141/ whole genome sequencing.</title>
        <authorList>
            <person name="Kim M.K."/>
            <person name="Im W.-T."/>
            <person name="Srinivasan S."/>
            <person name="Lee J.-J."/>
        </authorList>
    </citation>
    <scope>NUCLEOTIDE SEQUENCE [LARGE SCALE GENOMIC DNA]</scope>
    <source>
        <strain evidence="3">EMML 3041</strain>
    </source>
</reference>